<keyword evidence="5" id="KW-0808">Transferase</keyword>
<dbReference type="EMBL" id="CP001687">
    <property type="protein sequence ID" value="ACV11195.1"/>
    <property type="molecule type" value="Genomic_DNA"/>
</dbReference>
<dbReference type="STRING" id="519442.Huta_1012"/>
<name>C7NVB1_HALUD</name>
<accession>C7NVB1</accession>
<dbReference type="GeneID" id="8383285"/>
<dbReference type="InterPro" id="IPR000845">
    <property type="entry name" value="Nucleoside_phosphorylase_d"/>
</dbReference>
<feature type="domain" description="Nucleoside phosphorylase" evidence="7">
    <location>
        <begin position="30"/>
        <end position="268"/>
    </location>
</feature>
<evidence type="ECO:0000256" key="5">
    <source>
        <dbReference type="ARBA" id="ARBA00022679"/>
    </source>
</evidence>
<protein>
    <recommendedName>
        <fullName evidence="3">purine-nucleoside phosphorylase</fullName>
        <ecNumber evidence="3">2.4.2.1</ecNumber>
    </recommendedName>
    <alternativeName>
        <fullName evidence="6">Inosine-guanosine phosphorylase</fullName>
    </alternativeName>
</protein>
<reference evidence="8 9" key="1">
    <citation type="journal article" date="2009" name="Stand. Genomic Sci.">
        <title>Complete genome sequence of Halorhabdus utahensis type strain (AX-2).</title>
        <authorList>
            <person name="Anderson I."/>
            <person name="Tindall B.J."/>
            <person name="Pomrenke H."/>
            <person name="Goker M."/>
            <person name="Lapidus A."/>
            <person name="Nolan M."/>
            <person name="Copeland A."/>
            <person name="Glavina Del Rio T."/>
            <person name="Chen F."/>
            <person name="Tice H."/>
            <person name="Cheng J.F."/>
            <person name="Lucas S."/>
            <person name="Chertkov O."/>
            <person name="Bruce D."/>
            <person name="Brettin T."/>
            <person name="Detter J.C."/>
            <person name="Han C."/>
            <person name="Goodwin L."/>
            <person name="Land M."/>
            <person name="Hauser L."/>
            <person name="Chang Y.J."/>
            <person name="Jeffries C.D."/>
            <person name="Pitluck S."/>
            <person name="Pati A."/>
            <person name="Mavromatis K."/>
            <person name="Ivanova N."/>
            <person name="Ovchinnikova G."/>
            <person name="Chen A."/>
            <person name="Palaniappan K."/>
            <person name="Chain P."/>
            <person name="Rohde M."/>
            <person name="Bristow J."/>
            <person name="Eisen J.A."/>
            <person name="Markowitz V."/>
            <person name="Hugenholtz P."/>
            <person name="Kyrpides N.C."/>
            <person name="Klenk H.P."/>
        </authorList>
    </citation>
    <scope>NUCLEOTIDE SEQUENCE [LARGE SCALE GENOMIC DNA]</scope>
    <source>
        <strain evidence="9">DSM 12940 / JCM 11049 / AX-2</strain>
    </source>
</reference>
<dbReference type="PROSITE" id="PS01240">
    <property type="entry name" value="PNP_MTAP_2"/>
    <property type="match status" value="1"/>
</dbReference>
<dbReference type="CDD" id="cd09009">
    <property type="entry name" value="PNP-EcPNPII_like"/>
    <property type="match status" value="1"/>
</dbReference>
<evidence type="ECO:0000256" key="3">
    <source>
        <dbReference type="ARBA" id="ARBA00011886"/>
    </source>
</evidence>
<evidence type="ECO:0000259" key="7">
    <source>
        <dbReference type="Pfam" id="PF01048"/>
    </source>
</evidence>
<proteinExistence type="inferred from homology"/>
<dbReference type="InterPro" id="IPR035994">
    <property type="entry name" value="Nucleoside_phosphorylase_sf"/>
</dbReference>
<dbReference type="AlphaFoldDB" id="C7NVB1"/>
<evidence type="ECO:0000256" key="4">
    <source>
        <dbReference type="ARBA" id="ARBA00022676"/>
    </source>
</evidence>
<dbReference type="InterPro" id="IPR018099">
    <property type="entry name" value="Purine_phosphorylase-2_CS"/>
</dbReference>
<dbReference type="KEGG" id="hut:Huta_1012"/>
<dbReference type="PANTHER" id="PTHR11904">
    <property type="entry name" value="METHYLTHIOADENOSINE/PURINE NUCLEOSIDE PHOSPHORYLASE"/>
    <property type="match status" value="1"/>
</dbReference>
<dbReference type="RefSeq" id="WP_015788772.1">
    <property type="nucleotide sequence ID" value="NC_013158.1"/>
</dbReference>
<sequence length="275" mass="29008">MTTPADYLSEQLQANDLLTPETAMILGSGLGGMTDEMEIELSVPYEDVPTLEASTVEGHAGRFVVGTVGEVSVLGMDGRVHYYETGDMDPIVAPIRALGELGCERLLITNAAGGINADYEPGDVMLIEDHINMQGTNPLIGRAGLGDGPMFPDMTNAYSPDLLAAARDLAADSSLTIHDGGVYAGMPGPSYETPAEIEMLDTVGADAVGMSTVPEVIVANQLGMDVVGMSTITNYAAGVVGDPLSHEEVVETIKTIEDDLRTYVTALLQRFPELE</sequence>
<dbReference type="Pfam" id="PF01048">
    <property type="entry name" value="PNP_UDP_1"/>
    <property type="match status" value="1"/>
</dbReference>
<dbReference type="OrthoDB" id="7681at2157"/>
<evidence type="ECO:0000256" key="1">
    <source>
        <dbReference type="ARBA" id="ARBA00005058"/>
    </source>
</evidence>
<dbReference type="Gene3D" id="3.40.50.1580">
    <property type="entry name" value="Nucleoside phosphorylase domain"/>
    <property type="match status" value="1"/>
</dbReference>
<dbReference type="GO" id="GO:0004731">
    <property type="term" value="F:purine-nucleoside phosphorylase activity"/>
    <property type="evidence" value="ECO:0007669"/>
    <property type="project" value="UniProtKB-EC"/>
</dbReference>
<evidence type="ECO:0000256" key="6">
    <source>
        <dbReference type="ARBA" id="ARBA00031036"/>
    </source>
</evidence>
<keyword evidence="4" id="KW-0328">Glycosyltransferase</keyword>
<dbReference type="PIRSF" id="PIRSF000477">
    <property type="entry name" value="PurNPase"/>
    <property type="match status" value="1"/>
</dbReference>
<gene>
    <name evidence="8" type="ordered locus">Huta_1012</name>
</gene>
<organism evidence="8 9">
    <name type="scientific">Halorhabdus utahensis (strain DSM 12940 / JCM 11049 / AX-2)</name>
    <dbReference type="NCBI Taxonomy" id="519442"/>
    <lineage>
        <taxon>Archaea</taxon>
        <taxon>Methanobacteriati</taxon>
        <taxon>Methanobacteriota</taxon>
        <taxon>Stenosarchaea group</taxon>
        <taxon>Halobacteria</taxon>
        <taxon>Halobacteriales</taxon>
        <taxon>Haloarculaceae</taxon>
        <taxon>Halorhabdus</taxon>
    </lineage>
</organism>
<dbReference type="PANTHER" id="PTHR11904:SF9">
    <property type="entry name" value="PURINE NUCLEOSIDE PHOSPHORYLASE-RELATED"/>
    <property type="match status" value="1"/>
</dbReference>
<dbReference type="EC" id="2.4.2.1" evidence="3"/>
<evidence type="ECO:0000313" key="9">
    <source>
        <dbReference type="Proteomes" id="UP000002071"/>
    </source>
</evidence>
<dbReference type="SUPFAM" id="SSF53167">
    <property type="entry name" value="Purine and uridine phosphorylases"/>
    <property type="match status" value="1"/>
</dbReference>
<comment type="pathway">
    <text evidence="1">Purine metabolism; purine nucleoside salvage.</text>
</comment>
<dbReference type="NCBIfam" id="TIGR01697">
    <property type="entry name" value="PNPH-PUNA-XAPA"/>
    <property type="match status" value="1"/>
</dbReference>
<dbReference type="GO" id="GO:0005737">
    <property type="term" value="C:cytoplasm"/>
    <property type="evidence" value="ECO:0007669"/>
    <property type="project" value="TreeGrafter"/>
</dbReference>
<dbReference type="NCBIfam" id="NF006054">
    <property type="entry name" value="PRK08202.1"/>
    <property type="match status" value="1"/>
</dbReference>
<evidence type="ECO:0000256" key="2">
    <source>
        <dbReference type="ARBA" id="ARBA00006751"/>
    </source>
</evidence>
<dbReference type="InterPro" id="IPR011268">
    <property type="entry name" value="Purine_phosphorylase"/>
</dbReference>
<dbReference type="eggNOG" id="arCOG01327">
    <property type="taxonomic scope" value="Archaea"/>
</dbReference>
<dbReference type="Proteomes" id="UP000002071">
    <property type="component" value="Chromosome"/>
</dbReference>
<keyword evidence="9" id="KW-1185">Reference proteome</keyword>
<dbReference type="GO" id="GO:0009116">
    <property type="term" value="P:nucleoside metabolic process"/>
    <property type="evidence" value="ECO:0007669"/>
    <property type="project" value="InterPro"/>
</dbReference>
<comment type="similarity">
    <text evidence="2">Belongs to the PNP/MTAP phosphorylase family.</text>
</comment>
<evidence type="ECO:0000313" key="8">
    <source>
        <dbReference type="EMBL" id="ACV11195.1"/>
    </source>
</evidence>
<dbReference type="HOGENOM" id="CLU_054456_1_0_2"/>
<dbReference type="UniPathway" id="UPA00606"/>